<protein>
    <submittedName>
        <fullName evidence="4">Ppx/GppA family phosphatase</fullName>
    </submittedName>
</protein>
<feature type="domain" description="Ppx/GppA phosphatase N-terminal" evidence="3">
    <location>
        <begin position="16"/>
        <end position="303"/>
    </location>
</feature>
<evidence type="ECO:0000256" key="1">
    <source>
        <dbReference type="ARBA" id="ARBA00007125"/>
    </source>
</evidence>
<dbReference type="InterPro" id="IPR050273">
    <property type="entry name" value="GppA/Ppx_hydrolase"/>
</dbReference>
<dbReference type="PANTHER" id="PTHR30005:SF0">
    <property type="entry name" value="RETROGRADE REGULATION PROTEIN 2"/>
    <property type="match status" value="1"/>
</dbReference>
<evidence type="ECO:0000313" key="4">
    <source>
        <dbReference type="EMBL" id="QNP74377.1"/>
    </source>
</evidence>
<sequence length="335" mass="36219">MRVSVVDAGSNTVRLVVTDARDGVPLPVHTAKWRLRLSEQVGADGRLGQRATEQLVAAVDAAARTARRWGAPDPLAFATAVVRGAPDREEVLTAVRERTGVRLRVLPGELEAELTFLAVRRWTGWCAGPLALFDIGGGSLEVAFGRGRMPEFAASLPLGANRLTTDFLESADPPSEAEIQALRRHVRHSLRDATARIRWERPQTSLATSRTFQQLARLCGAPPGRHGPFVERVLRRADLRRAVDRLAALPVAGRAALPGISAPRARQSLAGAIVAHSVLKLSGVRSVTICPWAVREGILLRLLEDGTDWWHAEAPARPHLASIPKTAEPSSTQAT</sequence>
<dbReference type="Proteomes" id="UP000516052">
    <property type="component" value="Chromosome"/>
</dbReference>
<organism evidence="4 5">
    <name type="scientific">Streptomyces roseirectus</name>
    <dbReference type="NCBI Taxonomy" id="2768066"/>
    <lineage>
        <taxon>Bacteria</taxon>
        <taxon>Bacillati</taxon>
        <taxon>Actinomycetota</taxon>
        <taxon>Actinomycetes</taxon>
        <taxon>Kitasatosporales</taxon>
        <taxon>Streptomycetaceae</taxon>
        <taxon>Streptomyces</taxon>
    </lineage>
</organism>
<dbReference type="SUPFAM" id="SSF53067">
    <property type="entry name" value="Actin-like ATPase domain"/>
    <property type="match status" value="2"/>
</dbReference>
<dbReference type="CDD" id="cd24056">
    <property type="entry name" value="ASKHA_NBD_MtPPX1-like"/>
    <property type="match status" value="1"/>
</dbReference>
<evidence type="ECO:0000313" key="5">
    <source>
        <dbReference type="Proteomes" id="UP000516052"/>
    </source>
</evidence>
<dbReference type="EMBL" id="CP060828">
    <property type="protein sequence ID" value="QNP74377.1"/>
    <property type="molecule type" value="Genomic_DNA"/>
</dbReference>
<dbReference type="KEGG" id="sroi:IAG44_36240"/>
<dbReference type="Gene3D" id="3.30.420.40">
    <property type="match status" value="1"/>
</dbReference>
<comment type="similarity">
    <text evidence="1">Belongs to the GppA/Ppx family.</text>
</comment>
<dbReference type="FunFam" id="3.30.420.150:FF:000006">
    <property type="entry name" value="Ppx/GppA family phosphatase"/>
    <property type="match status" value="1"/>
</dbReference>
<dbReference type="GO" id="GO:0016462">
    <property type="term" value="F:pyrophosphatase activity"/>
    <property type="evidence" value="ECO:0007669"/>
    <property type="project" value="TreeGrafter"/>
</dbReference>
<dbReference type="InterPro" id="IPR003695">
    <property type="entry name" value="Ppx_GppA_N"/>
</dbReference>
<dbReference type="Pfam" id="PF02541">
    <property type="entry name" value="Ppx-GppA"/>
    <property type="match status" value="1"/>
</dbReference>
<dbReference type="PANTHER" id="PTHR30005">
    <property type="entry name" value="EXOPOLYPHOSPHATASE"/>
    <property type="match status" value="1"/>
</dbReference>
<dbReference type="Gene3D" id="3.30.420.150">
    <property type="entry name" value="Exopolyphosphatase. Domain 2"/>
    <property type="match status" value="1"/>
</dbReference>
<evidence type="ECO:0000259" key="3">
    <source>
        <dbReference type="Pfam" id="PF02541"/>
    </source>
</evidence>
<dbReference type="InterPro" id="IPR043129">
    <property type="entry name" value="ATPase_NBD"/>
</dbReference>
<gene>
    <name evidence="4" type="ORF">IAG44_36240</name>
</gene>
<evidence type="ECO:0000256" key="2">
    <source>
        <dbReference type="ARBA" id="ARBA00022801"/>
    </source>
</evidence>
<name>A0A7H0INL1_9ACTN</name>
<reference evidence="4 5" key="1">
    <citation type="submission" date="2020-08" db="EMBL/GenBank/DDBJ databases">
        <title>A novel species.</title>
        <authorList>
            <person name="Gao J."/>
        </authorList>
    </citation>
    <scope>NUCLEOTIDE SEQUENCE [LARGE SCALE GENOMIC DNA]</scope>
    <source>
        <strain evidence="4 5">CRXT-G-22</strain>
    </source>
</reference>
<keyword evidence="2" id="KW-0378">Hydrolase</keyword>
<proteinExistence type="inferred from homology"/>
<dbReference type="RefSeq" id="WP_187751302.1">
    <property type="nucleotide sequence ID" value="NZ_CP060828.1"/>
</dbReference>
<dbReference type="AlphaFoldDB" id="A0A7H0INL1"/>
<accession>A0A7H0INL1</accession>
<keyword evidence="5" id="KW-1185">Reference proteome</keyword>